<accession>A0A919TVZ8</accession>
<protein>
    <recommendedName>
        <fullName evidence="14">Sensor-like histidine kinase SenX3</fullName>
        <ecNumber evidence="4">2.7.13.3</ecNumber>
    </recommendedName>
</protein>
<dbReference type="Pfam" id="PF00512">
    <property type="entry name" value="HisKA"/>
    <property type="match status" value="1"/>
</dbReference>
<feature type="signal peptide" evidence="15">
    <location>
        <begin position="1"/>
        <end position="23"/>
    </location>
</feature>
<dbReference type="InterPro" id="IPR013656">
    <property type="entry name" value="PAS_4"/>
</dbReference>
<evidence type="ECO:0000256" key="15">
    <source>
        <dbReference type="SAM" id="SignalP"/>
    </source>
</evidence>
<dbReference type="GO" id="GO:0007234">
    <property type="term" value="P:osmosensory signaling via phosphorelay pathway"/>
    <property type="evidence" value="ECO:0007669"/>
    <property type="project" value="TreeGrafter"/>
</dbReference>
<evidence type="ECO:0000313" key="19">
    <source>
        <dbReference type="EMBL" id="GIF22432.1"/>
    </source>
</evidence>
<dbReference type="InterPro" id="IPR000700">
    <property type="entry name" value="PAS-assoc_C"/>
</dbReference>
<dbReference type="EMBL" id="BOMY01000034">
    <property type="protein sequence ID" value="GIF22432.1"/>
    <property type="molecule type" value="Genomic_DNA"/>
</dbReference>
<evidence type="ECO:0000256" key="7">
    <source>
        <dbReference type="ARBA" id="ARBA00022692"/>
    </source>
</evidence>
<dbReference type="InterPro" id="IPR042240">
    <property type="entry name" value="CHASE_sf"/>
</dbReference>
<dbReference type="Gene3D" id="3.30.450.20">
    <property type="entry name" value="PAS domain"/>
    <property type="match status" value="1"/>
</dbReference>
<dbReference type="GO" id="GO:0005886">
    <property type="term" value="C:plasma membrane"/>
    <property type="evidence" value="ECO:0007669"/>
    <property type="project" value="UniProtKB-SubCell"/>
</dbReference>
<evidence type="ECO:0000256" key="1">
    <source>
        <dbReference type="ARBA" id="ARBA00000085"/>
    </source>
</evidence>
<dbReference type="GO" id="GO:0000155">
    <property type="term" value="F:phosphorelay sensor kinase activity"/>
    <property type="evidence" value="ECO:0007669"/>
    <property type="project" value="InterPro"/>
</dbReference>
<reference evidence="19" key="1">
    <citation type="submission" date="2021-01" db="EMBL/GenBank/DDBJ databases">
        <title>Whole genome shotgun sequence of Actinoplanes tereljensis NBRC 105297.</title>
        <authorList>
            <person name="Komaki H."/>
            <person name="Tamura T."/>
        </authorList>
    </citation>
    <scope>NUCLEOTIDE SEQUENCE</scope>
    <source>
        <strain evidence="19">NBRC 105297</strain>
    </source>
</reference>
<dbReference type="Proteomes" id="UP000623608">
    <property type="component" value="Unassembled WGS sequence"/>
</dbReference>
<name>A0A919TVZ8_9ACTN</name>
<evidence type="ECO:0000256" key="5">
    <source>
        <dbReference type="ARBA" id="ARBA00022553"/>
    </source>
</evidence>
<evidence type="ECO:0000256" key="10">
    <source>
        <dbReference type="ARBA" id="ARBA00022840"/>
    </source>
</evidence>
<dbReference type="PANTHER" id="PTHR42878">
    <property type="entry name" value="TWO-COMPONENT HISTIDINE KINASE"/>
    <property type="match status" value="1"/>
</dbReference>
<dbReference type="InterPro" id="IPR006189">
    <property type="entry name" value="CHASE_dom"/>
</dbReference>
<dbReference type="PANTHER" id="PTHR42878:SF7">
    <property type="entry name" value="SENSOR HISTIDINE KINASE GLRK"/>
    <property type="match status" value="1"/>
</dbReference>
<dbReference type="PROSITE" id="PS50839">
    <property type="entry name" value="CHASE"/>
    <property type="match status" value="1"/>
</dbReference>
<evidence type="ECO:0000256" key="12">
    <source>
        <dbReference type="ARBA" id="ARBA00023012"/>
    </source>
</evidence>
<keyword evidence="20" id="KW-1185">Reference proteome</keyword>
<dbReference type="Gene3D" id="1.10.287.130">
    <property type="match status" value="1"/>
</dbReference>
<dbReference type="InterPro" id="IPR000014">
    <property type="entry name" value="PAS"/>
</dbReference>
<comment type="subcellular location">
    <subcellularLocation>
        <location evidence="3">Cell membrane</location>
    </subcellularLocation>
    <subcellularLocation>
        <location evidence="2">Membrane</location>
        <topology evidence="2">Multi-pass membrane protein</topology>
    </subcellularLocation>
</comment>
<dbReference type="PRINTS" id="PR00344">
    <property type="entry name" value="BCTRLSENSOR"/>
</dbReference>
<dbReference type="AlphaFoldDB" id="A0A919TVZ8"/>
<dbReference type="GO" id="GO:0000156">
    <property type="term" value="F:phosphorelay response regulator activity"/>
    <property type="evidence" value="ECO:0007669"/>
    <property type="project" value="TreeGrafter"/>
</dbReference>
<feature type="domain" description="CHASE" evidence="18">
    <location>
        <begin position="140"/>
        <end position="241"/>
    </location>
</feature>
<dbReference type="Pfam" id="PF02518">
    <property type="entry name" value="HATPase_c"/>
    <property type="match status" value="1"/>
</dbReference>
<dbReference type="EC" id="2.7.13.3" evidence="4"/>
<keyword evidence="15" id="KW-0732">Signal</keyword>
<dbReference type="InterPro" id="IPR005467">
    <property type="entry name" value="His_kinase_dom"/>
</dbReference>
<proteinExistence type="predicted"/>
<evidence type="ECO:0000256" key="2">
    <source>
        <dbReference type="ARBA" id="ARBA00004141"/>
    </source>
</evidence>
<dbReference type="InterPro" id="IPR036097">
    <property type="entry name" value="HisK_dim/P_sf"/>
</dbReference>
<dbReference type="CDD" id="cd00082">
    <property type="entry name" value="HisKA"/>
    <property type="match status" value="1"/>
</dbReference>
<dbReference type="PROSITE" id="PS50113">
    <property type="entry name" value="PAC"/>
    <property type="match status" value="1"/>
</dbReference>
<dbReference type="SMART" id="SM00387">
    <property type="entry name" value="HATPase_c"/>
    <property type="match status" value="1"/>
</dbReference>
<gene>
    <name evidence="19" type="ORF">Ate02nite_51620</name>
</gene>
<keyword evidence="13" id="KW-0472">Membrane</keyword>
<dbReference type="SMART" id="SM00388">
    <property type="entry name" value="HisKA"/>
    <property type="match status" value="1"/>
</dbReference>
<feature type="domain" description="Histidine kinase" evidence="16">
    <location>
        <begin position="492"/>
        <end position="712"/>
    </location>
</feature>
<evidence type="ECO:0000259" key="17">
    <source>
        <dbReference type="PROSITE" id="PS50113"/>
    </source>
</evidence>
<evidence type="ECO:0000256" key="11">
    <source>
        <dbReference type="ARBA" id="ARBA00022989"/>
    </source>
</evidence>
<evidence type="ECO:0000259" key="16">
    <source>
        <dbReference type="PROSITE" id="PS50109"/>
    </source>
</evidence>
<dbReference type="PROSITE" id="PS50109">
    <property type="entry name" value="HIS_KIN"/>
    <property type="match status" value="1"/>
</dbReference>
<dbReference type="Gene3D" id="3.30.450.350">
    <property type="entry name" value="CHASE domain"/>
    <property type="match status" value="1"/>
</dbReference>
<dbReference type="SMART" id="SM01079">
    <property type="entry name" value="CHASE"/>
    <property type="match status" value="1"/>
</dbReference>
<keyword evidence="10" id="KW-0067">ATP-binding</keyword>
<feature type="domain" description="PAC" evidence="17">
    <location>
        <begin position="436"/>
        <end position="488"/>
    </location>
</feature>
<keyword evidence="7" id="KW-0812">Transmembrane</keyword>
<dbReference type="InterPro" id="IPR003594">
    <property type="entry name" value="HATPase_dom"/>
</dbReference>
<evidence type="ECO:0000256" key="4">
    <source>
        <dbReference type="ARBA" id="ARBA00012438"/>
    </source>
</evidence>
<evidence type="ECO:0000256" key="13">
    <source>
        <dbReference type="ARBA" id="ARBA00023136"/>
    </source>
</evidence>
<sequence length="720" mass="76027">MLAGVAAALVGLASLVVAGAAEATQGRVARQQIDNRAALISAAAASQLNRYVDALTLVTGGLAAAEPLTAGAFQRITAPLRYLGLSGVPAVAFVVPARDDQIAATQALWRSRGSTGLRLAPNRRVGEHLFAVMNQTVDGSNPPRIGRDSTLAPAAATAMRQARASGRITVSDPFPLLRDNLLPPGRRQLSFALAAPVQSGEYRSFQGWVVISLRGQDFISATMQRFSQDLVDVTLLVPVADRPLVTVASLRASDTTRRDLHRALDLAVAQAHWTIQIDAVAARLPGVRSAVPVTAGIVGGLTALLAVVLITGRARADQRVRSATSELVRGAAHLHTELDARYAAEALLRTAHDDLASQRTRLTQVLDALEVAVSTCDTTGSITHLNRAARDCLGAEASLSTITELSTRLSLNALDGRALPESELPLRRSLDGEVIDGLEVTTAGPESHRRVLQVHSRPLYDQNGGLVGAVASSHDITALREHQAELTAFAGVVAHDLKGPLTAVAGFTHLAVTALAAGAPRDTASAHLRQVLDAAHRMDRLIDELLRYAAARDAQLELADVDLHALVTQTVADRLTEHAAHLDAPVPHVFIGPLPQIRADATMMRQLLDNLIGNGLKYTRPGQAAELDITAETSRTGELRLMIADRGIGIPPDQHGAIFATFYRADRGDHYAGTGLGLSICQRIAQRHGGVITAADNPGGGTRITVTLPAALLDQAAPPQ</sequence>
<keyword evidence="9" id="KW-0418">Kinase</keyword>
<dbReference type="InterPro" id="IPR036890">
    <property type="entry name" value="HATPase_C_sf"/>
</dbReference>
<evidence type="ECO:0000256" key="9">
    <source>
        <dbReference type="ARBA" id="ARBA00022777"/>
    </source>
</evidence>
<dbReference type="Gene3D" id="3.30.565.10">
    <property type="entry name" value="Histidine kinase-like ATPase, C-terminal domain"/>
    <property type="match status" value="1"/>
</dbReference>
<dbReference type="InterPro" id="IPR035965">
    <property type="entry name" value="PAS-like_dom_sf"/>
</dbReference>
<dbReference type="SUPFAM" id="SSF55874">
    <property type="entry name" value="ATPase domain of HSP90 chaperone/DNA topoisomerase II/histidine kinase"/>
    <property type="match status" value="1"/>
</dbReference>
<keyword evidence="6" id="KW-0808">Transferase</keyword>
<organism evidence="19 20">
    <name type="scientific">Paractinoplanes tereljensis</name>
    <dbReference type="NCBI Taxonomy" id="571912"/>
    <lineage>
        <taxon>Bacteria</taxon>
        <taxon>Bacillati</taxon>
        <taxon>Actinomycetota</taxon>
        <taxon>Actinomycetes</taxon>
        <taxon>Micromonosporales</taxon>
        <taxon>Micromonosporaceae</taxon>
        <taxon>Paractinoplanes</taxon>
    </lineage>
</organism>
<keyword evidence="12" id="KW-0902">Two-component regulatory system</keyword>
<evidence type="ECO:0000256" key="3">
    <source>
        <dbReference type="ARBA" id="ARBA00004236"/>
    </source>
</evidence>
<dbReference type="GO" id="GO:0030295">
    <property type="term" value="F:protein kinase activator activity"/>
    <property type="evidence" value="ECO:0007669"/>
    <property type="project" value="TreeGrafter"/>
</dbReference>
<dbReference type="InterPro" id="IPR050351">
    <property type="entry name" value="BphY/WalK/GraS-like"/>
</dbReference>
<evidence type="ECO:0000313" key="20">
    <source>
        <dbReference type="Proteomes" id="UP000623608"/>
    </source>
</evidence>
<evidence type="ECO:0000256" key="14">
    <source>
        <dbReference type="ARBA" id="ARBA00039401"/>
    </source>
</evidence>
<dbReference type="NCBIfam" id="TIGR00229">
    <property type="entry name" value="sensory_box"/>
    <property type="match status" value="1"/>
</dbReference>
<dbReference type="GO" id="GO:0005524">
    <property type="term" value="F:ATP binding"/>
    <property type="evidence" value="ECO:0007669"/>
    <property type="project" value="UniProtKB-KW"/>
</dbReference>
<evidence type="ECO:0000256" key="8">
    <source>
        <dbReference type="ARBA" id="ARBA00022741"/>
    </source>
</evidence>
<keyword evidence="8" id="KW-0547">Nucleotide-binding</keyword>
<dbReference type="Pfam" id="PF08448">
    <property type="entry name" value="PAS_4"/>
    <property type="match status" value="1"/>
</dbReference>
<comment type="catalytic activity">
    <reaction evidence="1">
        <text>ATP + protein L-histidine = ADP + protein N-phospho-L-histidine.</text>
        <dbReference type="EC" id="2.7.13.3"/>
    </reaction>
</comment>
<keyword evidence="5" id="KW-0597">Phosphoprotein</keyword>
<comment type="caution">
    <text evidence="19">The sequence shown here is derived from an EMBL/GenBank/DDBJ whole genome shotgun (WGS) entry which is preliminary data.</text>
</comment>
<keyword evidence="11" id="KW-1133">Transmembrane helix</keyword>
<evidence type="ECO:0000256" key="6">
    <source>
        <dbReference type="ARBA" id="ARBA00022679"/>
    </source>
</evidence>
<dbReference type="Pfam" id="PF03924">
    <property type="entry name" value="CHASE"/>
    <property type="match status" value="1"/>
</dbReference>
<dbReference type="SUPFAM" id="SSF47384">
    <property type="entry name" value="Homodimeric domain of signal transducing histidine kinase"/>
    <property type="match status" value="1"/>
</dbReference>
<dbReference type="SUPFAM" id="SSF55785">
    <property type="entry name" value="PYP-like sensor domain (PAS domain)"/>
    <property type="match status" value="1"/>
</dbReference>
<dbReference type="InterPro" id="IPR004358">
    <property type="entry name" value="Sig_transdc_His_kin-like_C"/>
</dbReference>
<dbReference type="InterPro" id="IPR003661">
    <property type="entry name" value="HisK_dim/P_dom"/>
</dbReference>
<evidence type="ECO:0000259" key="18">
    <source>
        <dbReference type="PROSITE" id="PS50839"/>
    </source>
</evidence>
<feature type="chain" id="PRO_5039455319" description="Sensor-like histidine kinase SenX3" evidence="15">
    <location>
        <begin position="24"/>
        <end position="720"/>
    </location>
</feature>